<dbReference type="SUPFAM" id="SSF47757">
    <property type="entry name" value="Chemotaxis receptor methyltransferase CheR, N-terminal domain"/>
    <property type="match status" value="1"/>
</dbReference>
<comment type="catalytic activity">
    <reaction evidence="1 5">
        <text>L-glutamyl-[protein] + S-adenosyl-L-methionine = [protein]-L-glutamate 5-O-methyl ester + S-adenosyl-L-homocysteine</text>
        <dbReference type="Rhea" id="RHEA:24452"/>
        <dbReference type="Rhea" id="RHEA-COMP:10208"/>
        <dbReference type="Rhea" id="RHEA-COMP:10311"/>
        <dbReference type="ChEBI" id="CHEBI:29973"/>
        <dbReference type="ChEBI" id="CHEBI:57856"/>
        <dbReference type="ChEBI" id="CHEBI:59789"/>
        <dbReference type="ChEBI" id="CHEBI:82795"/>
        <dbReference type="EC" id="2.1.1.80"/>
    </reaction>
</comment>
<keyword evidence="9" id="KW-1185">Reference proteome</keyword>
<dbReference type="PROSITE" id="PS50123">
    <property type="entry name" value="CHER"/>
    <property type="match status" value="1"/>
</dbReference>
<keyword evidence="3 5" id="KW-0808">Transferase</keyword>
<dbReference type="Proteomes" id="UP000199470">
    <property type="component" value="Unassembled WGS sequence"/>
</dbReference>
<evidence type="ECO:0000313" key="9">
    <source>
        <dbReference type="Proteomes" id="UP000199470"/>
    </source>
</evidence>
<dbReference type="Gene3D" id="1.10.155.10">
    <property type="entry name" value="Chemotaxis receptor methyltransferase CheR, N-terminal domain"/>
    <property type="match status" value="1"/>
</dbReference>
<dbReference type="InterPro" id="IPR026024">
    <property type="entry name" value="Chemotaxis_MeTrfase_CheR"/>
</dbReference>
<gene>
    <name evidence="8" type="ORF">SAMN02982985_02056</name>
</gene>
<feature type="binding site" evidence="6">
    <location>
        <begin position="203"/>
        <end position="204"/>
    </location>
    <ligand>
        <name>S-adenosyl-L-methionine</name>
        <dbReference type="ChEBI" id="CHEBI:59789"/>
    </ligand>
</feature>
<dbReference type="EMBL" id="FOTW01000009">
    <property type="protein sequence ID" value="SFL92277.1"/>
    <property type="molecule type" value="Genomic_DNA"/>
</dbReference>
<accession>A0A1I4LNY2</accession>
<feature type="binding site" evidence="6">
    <location>
        <position position="85"/>
    </location>
    <ligand>
        <name>S-adenosyl-L-methionine</name>
        <dbReference type="ChEBI" id="CHEBI:59789"/>
    </ligand>
</feature>
<dbReference type="STRING" id="758825.SAMN02982985_02056"/>
<feature type="binding site" evidence="6">
    <location>
        <begin position="221"/>
        <end position="222"/>
    </location>
    <ligand>
        <name>S-adenosyl-L-methionine</name>
        <dbReference type="ChEBI" id="CHEBI:59789"/>
    </ligand>
</feature>
<dbReference type="InterPro" id="IPR022642">
    <property type="entry name" value="CheR_C"/>
</dbReference>
<evidence type="ECO:0000256" key="2">
    <source>
        <dbReference type="ARBA" id="ARBA00022603"/>
    </source>
</evidence>
<dbReference type="Pfam" id="PF03705">
    <property type="entry name" value="CheR_N"/>
    <property type="match status" value="1"/>
</dbReference>
<proteinExistence type="predicted"/>
<reference evidence="8 9" key="1">
    <citation type="submission" date="2016-10" db="EMBL/GenBank/DDBJ databases">
        <authorList>
            <person name="de Groot N.N."/>
        </authorList>
    </citation>
    <scope>NUCLEOTIDE SEQUENCE [LARGE SCALE GENOMIC DNA]</scope>
    <source>
        <strain evidence="8 9">ATCC 43154</strain>
    </source>
</reference>
<dbReference type="SUPFAM" id="SSF53335">
    <property type="entry name" value="S-adenosyl-L-methionine-dependent methyltransferases"/>
    <property type="match status" value="1"/>
</dbReference>
<evidence type="ECO:0000259" key="7">
    <source>
        <dbReference type="PROSITE" id="PS50123"/>
    </source>
</evidence>
<organism evidence="8 9">
    <name type="scientific">Rugamonas rubra</name>
    <dbReference type="NCBI Taxonomy" id="758825"/>
    <lineage>
        <taxon>Bacteria</taxon>
        <taxon>Pseudomonadati</taxon>
        <taxon>Pseudomonadota</taxon>
        <taxon>Betaproteobacteria</taxon>
        <taxon>Burkholderiales</taxon>
        <taxon>Oxalobacteraceae</taxon>
        <taxon>Telluria group</taxon>
        <taxon>Rugamonas</taxon>
    </lineage>
</organism>
<dbReference type="GO" id="GO:0032259">
    <property type="term" value="P:methylation"/>
    <property type="evidence" value="ECO:0007669"/>
    <property type="project" value="UniProtKB-KW"/>
</dbReference>
<protein>
    <recommendedName>
        <fullName evidence="5">Chemotaxis protein methyltransferase</fullName>
        <ecNumber evidence="5">2.1.1.80</ecNumber>
    </recommendedName>
</protein>
<evidence type="ECO:0000256" key="3">
    <source>
        <dbReference type="ARBA" id="ARBA00022679"/>
    </source>
</evidence>
<dbReference type="CDD" id="cd02440">
    <property type="entry name" value="AdoMet_MTases"/>
    <property type="match status" value="1"/>
</dbReference>
<sequence>MPQSKDTVKEFDFNAKDFERVRGLIYKRAGISLADSKQEMVYSRLARRLRATGISSFVKYLDDLEAGRLGDEWEAFTNALTTNLTSFFREAHHFPLLAEHVKKLSGPITIWCSAASTGEEPYSIAMTVCEAFNTLTPPVTIIATDIDTNVLAAGANGVYTLDRLDKMAPERARRFFQKGKGEREGMVRVRPELRQMITFKQLNLLADSWPISGQFDVIFCRNVMIYFDKATQRKILARFVPLMKPDALLFAGHSENFLYVSESLKLRGKTVYELDHGAGQKATSHR</sequence>
<feature type="binding site" evidence="6">
    <location>
        <position position="83"/>
    </location>
    <ligand>
        <name>S-adenosyl-L-methionine</name>
        <dbReference type="ChEBI" id="CHEBI:59789"/>
    </ligand>
</feature>
<dbReference type="RefSeq" id="WP_093387143.1">
    <property type="nucleotide sequence ID" value="NZ_FOTW01000009.1"/>
</dbReference>
<name>A0A1I4LNY2_9BURK</name>
<dbReference type="InterPro" id="IPR036804">
    <property type="entry name" value="CheR_N_sf"/>
</dbReference>
<dbReference type="Pfam" id="PF01739">
    <property type="entry name" value="CheR"/>
    <property type="match status" value="1"/>
</dbReference>
<dbReference type="InterPro" id="IPR029063">
    <property type="entry name" value="SAM-dependent_MTases_sf"/>
</dbReference>
<evidence type="ECO:0000256" key="5">
    <source>
        <dbReference type="PIRNR" id="PIRNR000410"/>
    </source>
</evidence>
<dbReference type="PRINTS" id="PR00996">
    <property type="entry name" value="CHERMTFRASE"/>
</dbReference>
<evidence type="ECO:0000256" key="6">
    <source>
        <dbReference type="PIRSR" id="PIRSR000410-1"/>
    </source>
</evidence>
<dbReference type="PANTHER" id="PTHR24422">
    <property type="entry name" value="CHEMOTAXIS PROTEIN METHYLTRANSFERASE"/>
    <property type="match status" value="1"/>
</dbReference>
<dbReference type="PANTHER" id="PTHR24422:SF19">
    <property type="entry name" value="CHEMOTAXIS PROTEIN METHYLTRANSFERASE"/>
    <property type="match status" value="1"/>
</dbReference>
<keyword evidence="2 5" id="KW-0489">Methyltransferase</keyword>
<dbReference type="EC" id="2.1.1.80" evidence="5"/>
<feature type="binding site" evidence="6">
    <location>
        <position position="120"/>
    </location>
    <ligand>
        <name>S-adenosyl-L-methionine</name>
        <dbReference type="ChEBI" id="CHEBI:59789"/>
    </ligand>
</feature>
<dbReference type="GO" id="GO:0008983">
    <property type="term" value="F:protein-glutamate O-methyltransferase activity"/>
    <property type="evidence" value="ECO:0007669"/>
    <property type="project" value="UniProtKB-EC"/>
</dbReference>
<evidence type="ECO:0000256" key="1">
    <source>
        <dbReference type="ARBA" id="ARBA00001541"/>
    </source>
</evidence>
<dbReference type="InterPro" id="IPR022641">
    <property type="entry name" value="CheR_N"/>
</dbReference>
<feature type="domain" description="CheR-type methyltransferase" evidence="7">
    <location>
        <begin position="6"/>
        <end position="277"/>
    </location>
</feature>
<dbReference type="Gene3D" id="3.40.50.150">
    <property type="entry name" value="Vaccinia Virus protein VP39"/>
    <property type="match status" value="1"/>
</dbReference>
<keyword evidence="4 5" id="KW-0949">S-adenosyl-L-methionine</keyword>
<feature type="binding site" evidence="6">
    <location>
        <position position="89"/>
    </location>
    <ligand>
        <name>S-adenosyl-L-methionine</name>
        <dbReference type="ChEBI" id="CHEBI:59789"/>
    </ligand>
</feature>
<dbReference type="SMART" id="SM00138">
    <property type="entry name" value="MeTrc"/>
    <property type="match status" value="1"/>
</dbReference>
<feature type="binding site" evidence="6">
    <location>
        <position position="145"/>
    </location>
    <ligand>
        <name>S-adenosyl-L-methionine</name>
        <dbReference type="ChEBI" id="CHEBI:59789"/>
    </ligand>
</feature>
<evidence type="ECO:0000256" key="4">
    <source>
        <dbReference type="ARBA" id="ARBA00022691"/>
    </source>
</evidence>
<dbReference type="AlphaFoldDB" id="A0A1I4LNY2"/>
<dbReference type="OrthoDB" id="9816309at2"/>
<comment type="function">
    <text evidence="5">Methylation of the membrane-bound methyl-accepting chemotaxis proteins (MCP) to form gamma-glutamyl methyl ester residues in MCP.</text>
</comment>
<dbReference type="InterPro" id="IPR000780">
    <property type="entry name" value="CheR_MeTrfase"/>
</dbReference>
<dbReference type="PIRSF" id="PIRSF000410">
    <property type="entry name" value="CheR"/>
    <property type="match status" value="1"/>
</dbReference>
<evidence type="ECO:0000313" key="8">
    <source>
        <dbReference type="EMBL" id="SFL92277.1"/>
    </source>
</evidence>
<dbReference type="InterPro" id="IPR050903">
    <property type="entry name" value="Bact_Chemotaxis_MeTrfase"/>
</dbReference>